<evidence type="ECO:0000256" key="2">
    <source>
        <dbReference type="SAM" id="SignalP"/>
    </source>
</evidence>
<accession>A0A150Q7C9</accession>
<protein>
    <recommendedName>
        <fullName evidence="5">Secreted protein</fullName>
    </recommendedName>
</protein>
<name>A0A150Q7C9_SORCE</name>
<organism evidence="3 4">
    <name type="scientific">Sorangium cellulosum</name>
    <name type="common">Polyangium cellulosum</name>
    <dbReference type="NCBI Taxonomy" id="56"/>
    <lineage>
        <taxon>Bacteria</taxon>
        <taxon>Pseudomonadati</taxon>
        <taxon>Myxococcota</taxon>
        <taxon>Polyangia</taxon>
        <taxon>Polyangiales</taxon>
        <taxon>Polyangiaceae</taxon>
        <taxon>Sorangium</taxon>
    </lineage>
</organism>
<dbReference type="AlphaFoldDB" id="A0A150Q7C9"/>
<feature type="region of interest" description="Disordered" evidence="1">
    <location>
        <begin position="20"/>
        <end position="45"/>
    </location>
</feature>
<evidence type="ECO:0000313" key="4">
    <source>
        <dbReference type="Proteomes" id="UP000075604"/>
    </source>
</evidence>
<sequence>MHTGIGLAMAALVGASACGAADDPNEAGEEGGAEEAGLPPRHFELSLDPEEPAIPQIMAAGRHELVAACADRPDAAVIIFDPRDPGAFADVSCASMLAGEVAASIEPAAEEGGEPIAVAQQPWSPIGLGCGVFMLAAGAFATEAICPRARNPRDAQRCDRLSTYGLGTLGILSAFL</sequence>
<feature type="chain" id="PRO_5007566349" description="Secreted protein" evidence="2">
    <location>
        <begin position="21"/>
        <end position="176"/>
    </location>
</feature>
<proteinExistence type="predicted"/>
<feature type="signal peptide" evidence="2">
    <location>
        <begin position="1"/>
        <end position="20"/>
    </location>
</feature>
<evidence type="ECO:0000313" key="3">
    <source>
        <dbReference type="EMBL" id="KYF63885.1"/>
    </source>
</evidence>
<comment type="caution">
    <text evidence="3">The sequence shown here is derived from an EMBL/GenBank/DDBJ whole genome shotgun (WGS) entry which is preliminary data.</text>
</comment>
<evidence type="ECO:0000256" key="1">
    <source>
        <dbReference type="SAM" id="MobiDB-lite"/>
    </source>
</evidence>
<feature type="compositionally biased region" description="Acidic residues" evidence="1">
    <location>
        <begin position="23"/>
        <end position="33"/>
    </location>
</feature>
<evidence type="ECO:0008006" key="5">
    <source>
        <dbReference type="Google" id="ProtNLM"/>
    </source>
</evidence>
<reference evidence="3 4" key="1">
    <citation type="submission" date="2014-02" db="EMBL/GenBank/DDBJ databases">
        <title>The small core and large imbalanced accessory genome model reveals a collaborative survival strategy of Sorangium cellulosum strains in nature.</title>
        <authorList>
            <person name="Han K."/>
            <person name="Peng R."/>
            <person name="Blom J."/>
            <person name="Li Y.-Z."/>
        </authorList>
    </citation>
    <scope>NUCLEOTIDE SEQUENCE [LARGE SCALE GENOMIC DNA]</scope>
    <source>
        <strain evidence="3 4">So0157-18</strain>
    </source>
</reference>
<gene>
    <name evidence="3" type="ORF">BE04_18310</name>
</gene>
<dbReference type="Proteomes" id="UP000075604">
    <property type="component" value="Unassembled WGS sequence"/>
</dbReference>
<dbReference type="EMBL" id="JELX01000568">
    <property type="protein sequence ID" value="KYF63885.1"/>
    <property type="molecule type" value="Genomic_DNA"/>
</dbReference>
<keyword evidence="2" id="KW-0732">Signal</keyword>